<gene>
    <name evidence="13" type="ORF">EH55_08830</name>
</gene>
<dbReference type="CDD" id="cd00739">
    <property type="entry name" value="DHPS"/>
    <property type="match status" value="1"/>
</dbReference>
<dbReference type="STRING" id="2754.EH55_08830"/>
<evidence type="ECO:0000259" key="12">
    <source>
        <dbReference type="PROSITE" id="PS50972"/>
    </source>
</evidence>
<dbReference type="EMBL" id="JMKI01000004">
    <property type="protein sequence ID" value="KEJ93395.1"/>
    <property type="molecule type" value="Genomic_DNA"/>
</dbReference>
<dbReference type="InterPro" id="IPR011005">
    <property type="entry name" value="Dihydropteroate_synth-like_sf"/>
</dbReference>
<evidence type="ECO:0000256" key="8">
    <source>
        <dbReference type="ARBA" id="ARBA00022723"/>
    </source>
</evidence>
<dbReference type="SUPFAM" id="SSF51717">
    <property type="entry name" value="Dihydropteroate synthetase-like"/>
    <property type="match status" value="1"/>
</dbReference>
<comment type="cofactor">
    <cofactor evidence="2">
        <name>Mg(2+)</name>
        <dbReference type="ChEBI" id="CHEBI:18420"/>
    </cofactor>
</comment>
<evidence type="ECO:0000256" key="6">
    <source>
        <dbReference type="ARBA" id="ARBA00016919"/>
    </source>
</evidence>
<dbReference type="PATRIC" id="fig|2754.20.peg.1589"/>
<protein>
    <recommendedName>
        <fullName evidence="6">Dihydropteroate synthase</fullName>
        <ecNumber evidence="5">2.5.1.15</ecNumber>
    </recommendedName>
    <alternativeName>
        <fullName evidence="11">Dihydropteroate pyrophosphorylase</fullName>
    </alternativeName>
</protein>
<dbReference type="RefSeq" id="WP_037974236.1">
    <property type="nucleotide sequence ID" value="NZ_JMKI01000004.1"/>
</dbReference>
<evidence type="ECO:0000256" key="7">
    <source>
        <dbReference type="ARBA" id="ARBA00022679"/>
    </source>
</evidence>
<comment type="caution">
    <text evidence="13">The sequence shown here is derived from an EMBL/GenBank/DDBJ whole genome shotgun (WGS) entry which is preliminary data.</text>
</comment>
<dbReference type="GO" id="GO:0046656">
    <property type="term" value="P:folic acid biosynthetic process"/>
    <property type="evidence" value="ECO:0007669"/>
    <property type="project" value="UniProtKB-KW"/>
</dbReference>
<evidence type="ECO:0000256" key="2">
    <source>
        <dbReference type="ARBA" id="ARBA00001946"/>
    </source>
</evidence>
<dbReference type="InterPro" id="IPR006390">
    <property type="entry name" value="DHP_synth_dom"/>
</dbReference>
<organism evidence="13 14">
    <name type="scientific">Synergistes jonesii</name>
    <dbReference type="NCBI Taxonomy" id="2754"/>
    <lineage>
        <taxon>Bacteria</taxon>
        <taxon>Thermotogati</taxon>
        <taxon>Synergistota</taxon>
        <taxon>Synergistia</taxon>
        <taxon>Synergistales</taxon>
        <taxon>Synergistaceae</taxon>
        <taxon>Synergistes</taxon>
    </lineage>
</organism>
<comment type="catalytic activity">
    <reaction evidence="1">
        <text>(7,8-dihydropterin-6-yl)methyl diphosphate + 4-aminobenzoate = 7,8-dihydropteroate + diphosphate</text>
        <dbReference type="Rhea" id="RHEA:19949"/>
        <dbReference type="ChEBI" id="CHEBI:17836"/>
        <dbReference type="ChEBI" id="CHEBI:17839"/>
        <dbReference type="ChEBI" id="CHEBI:33019"/>
        <dbReference type="ChEBI" id="CHEBI:72950"/>
        <dbReference type="EC" id="2.5.1.15"/>
    </reaction>
</comment>
<dbReference type="EC" id="2.5.1.15" evidence="5"/>
<dbReference type="AlphaFoldDB" id="A0A073IUY8"/>
<keyword evidence="7" id="KW-0808">Transferase</keyword>
<dbReference type="GO" id="GO:0004156">
    <property type="term" value="F:dihydropteroate synthase activity"/>
    <property type="evidence" value="ECO:0007669"/>
    <property type="project" value="UniProtKB-EC"/>
</dbReference>
<dbReference type="NCBIfam" id="TIGR01496">
    <property type="entry name" value="DHPS"/>
    <property type="match status" value="1"/>
</dbReference>
<evidence type="ECO:0000256" key="1">
    <source>
        <dbReference type="ARBA" id="ARBA00000012"/>
    </source>
</evidence>
<accession>A0A073IUY8</accession>
<comment type="pathway">
    <text evidence="3">Cofactor biosynthesis; tetrahydrofolate biosynthesis; 7,8-dihydrofolate from 2-amino-4-hydroxy-6-hydroxymethyl-7,8-dihydropteridine diphosphate and 4-aminobenzoate: step 1/2.</text>
</comment>
<keyword evidence="14" id="KW-1185">Reference proteome</keyword>
<dbReference type="InterPro" id="IPR045031">
    <property type="entry name" value="DHP_synth-like"/>
</dbReference>
<evidence type="ECO:0000256" key="5">
    <source>
        <dbReference type="ARBA" id="ARBA00012458"/>
    </source>
</evidence>
<dbReference type="OrthoDB" id="9811744at2"/>
<dbReference type="FunFam" id="3.20.20.20:FF:000006">
    <property type="entry name" value="Dihydropteroate synthase"/>
    <property type="match status" value="1"/>
</dbReference>
<evidence type="ECO:0000256" key="11">
    <source>
        <dbReference type="ARBA" id="ARBA00030193"/>
    </source>
</evidence>
<evidence type="ECO:0000256" key="10">
    <source>
        <dbReference type="ARBA" id="ARBA00022909"/>
    </source>
</evidence>
<reference evidence="13 14" key="1">
    <citation type="submission" date="2014-04" db="EMBL/GenBank/DDBJ databases">
        <title>Draft Genome Sequence of Synergistes jonesii.</title>
        <authorList>
            <person name="Coil D.A."/>
            <person name="Eisen J.A."/>
            <person name="Holland-Moritz H.E."/>
        </authorList>
    </citation>
    <scope>NUCLEOTIDE SEQUENCE [LARGE SCALE GENOMIC DNA]</scope>
    <source>
        <strain evidence="13 14">78-1</strain>
    </source>
</reference>
<feature type="domain" description="Pterin-binding" evidence="12">
    <location>
        <begin position="137"/>
        <end position="393"/>
    </location>
</feature>
<dbReference type="GO" id="GO:0046872">
    <property type="term" value="F:metal ion binding"/>
    <property type="evidence" value="ECO:0007669"/>
    <property type="project" value="UniProtKB-KW"/>
</dbReference>
<evidence type="ECO:0000256" key="3">
    <source>
        <dbReference type="ARBA" id="ARBA00004763"/>
    </source>
</evidence>
<dbReference type="eggNOG" id="COG0294">
    <property type="taxonomic scope" value="Bacteria"/>
</dbReference>
<keyword evidence="9" id="KW-0460">Magnesium</keyword>
<keyword evidence="10" id="KW-0289">Folate biosynthesis</keyword>
<dbReference type="Proteomes" id="UP000027665">
    <property type="component" value="Unassembled WGS sequence"/>
</dbReference>
<comment type="similarity">
    <text evidence="4">Belongs to the DHPS family.</text>
</comment>
<dbReference type="GeneID" id="90982576"/>
<name>A0A073IUY8_9BACT</name>
<dbReference type="GO" id="GO:0005829">
    <property type="term" value="C:cytosol"/>
    <property type="evidence" value="ECO:0007669"/>
    <property type="project" value="TreeGrafter"/>
</dbReference>
<proteinExistence type="inferred from homology"/>
<evidence type="ECO:0000313" key="14">
    <source>
        <dbReference type="Proteomes" id="UP000027665"/>
    </source>
</evidence>
<dbReference type="Pfam" id="PF00809">
    <property type="entry name" value="Pterin_bind"/>
    <property type="match status" value="1"/>
</dbReference>
<sequence length="404" mass="43727">MQAHLIRLGDKKELEQAAVKIGCGEGSLSYFDARREMLQIYVTGAPSPAAAVIKQEMLSRGGDAAVHAQVITCGVKESDVIIFGTAKQLGFLAEKLEKMPWWKLPELAADIRSLVAPFEPRRVETPCGAELSFGSRMLLMGIINLTDDSFFAGSRCGDDVSQALRRALKMAEEGADILDLGAESTRPGSGRVPEEEEMSRISAAVRAIRKELPKMPLSIDTTRSSTARAALAEGADLINDISGLQFDEKIAEAAAEGRALLCVMHTRGTPQNMQEQCGYEDLISDVCQFLRGAARKAIDSGVEKEKIIIDPGIGFAKNYNQNLMILRHCESFKALGYPLLIGASRKRFVGAATKKETPAERLAGTLAVTALCAAARADIIRVHDVKENKEAIMMAEAIIGADYE</sequence>
<evidence type="ECO:0000256" key="9">
    <source>
        <dbReference type="ARBA" id="ARBA00022842"/>
    </source>
</evidence>
<evidence type="ECO:0000313" key="13">
    <source>
        <dbReference type="EMBL" id="KEJ93395.1"/>
    </source>
</evidence>
<evidence type="ECO:0000256" key="4">
    <source>
        <dbReference type="ARBA" id="ARBA00009503"/>
    </source>
</evidence>
<dbReference type="PANTHER" id="PTHR20941:SF1">
    <property type="entry name" value="FOLIC ACID SYNTHESIS PROTEIN FOL1"/>
    <property type="match status" value="1"/>
</dbReference>
<dbReference type="Gene3D" id="3.20.20.20">
    <property type="entry name" value="Dihydropteroate synthase-like"/>
    <property type="match status" value="1"/>
</dbReference>
<dbReference type="PROSITE" id="PS00793">
    <property type="entry name" value="DHPS_2"/>
    <property type="match status" value="1"/>
</dbReference>
<dbReference type="GO" id="GO:0046654">
    <property type="term" value="P:tetrahydrofolate biosynthetic process"/>
    <property type="evidence" value="ECO:0007669"/>
    <property type="project" value="TreeGrafter"/>
</dbReference>
<dbReference type="InterPro" id="IPR000489">
    <property type="entry name" value="Pterin-binding_dom"/>
</dbReference>
<dbReference type="PANTHER" id="PTHR20941">
    <property type="entry name" value="FOLATE SYNTHESIS PROTEINS"/>
    <property type="match status" value="1"/>
</dbReference>
<dbReference type="PROSITE" id="PS50972">
    <property type="entry name" value="PTERIN_BINDING"/>
    <property type="match status" value="1"/>
</dbReference>
<keyword evidence="8" id="KW-0479">Metal-binding</keyword>